<dbReference type="GO" id="GO:0006887">
    <property type="term" value="P:exocytosis"/>
    <property type="evidence" value="ECO:0007669"/>
    <property type="project" value="TreeGrafter"/>
</dbReference>
<name>A0A1B7TIV5_9ASCO</name>
<dbReference type="Proteomes" id="UP000092321">
    <property type="component" value="Unassembled WGS sequence"/>
</dbReference>
<evidence type="ECO:0000313" key="3">
    <source>
        <dbReference type="Proteomes" id="UP000092321"/>
    </source>
</evidence>
<proteinExistence type="predicted"/>
<dbReference type="OrthoDB" id="5554140at2759"/>
<dbReference type="GO" id="GO:0000145">
    <property type="term" value="C:exocyst"/>
    <property type="evidence" value="ECO:0007669"/>
    <property type="project" value="TreeGrafter"/>
</dbReference>
<sequence>MNFSELINVSDIILQLLQIFYKNEIENINKKINMPITKKKTYDFLNQLIILKKNFELKVDDFVANGLNAGITKVMEQIEYIYVLNQSPKDYCPDESNLDKNPSICCFKVINILKIHCQMISKSLANKATLEIYNQEITERLFQLILKNLKKNIVNVEGGNNLINDLKHYLHFIEKELKMKKLKILFTSLINVGLLYTINLKEEESEEQNIDSAIGKDIAKKICDSSLYHGVFTQDEVYDLVSRRIDWYNIKPFVDKGVYGLDCCII</sequence>
<dbReference type="InterPro" id="IPR048627">
    <property type="entry name" value="Sec10_HB"/>
</dbReference>
<protein>
    <recommendedName>
        <fullName evidence="1">Exocyst complex component Sec10-like alpha-helical bundle domain-containing protein</fullName>
    </recommendedName>
</protein>
<dbReference type="PANTHER" id="PTHR12100">
    <property type="entry name" value="SEC10"/>
    <property type="match status" value="1"/>
</dbReference>
<organism evidence="2 3">
    <name type="scientific">Hanseniaspora valbyensis NRRL Y-1626</name>
    <dbReference type="NCBI Taxonomy" id="766949"/>
    <lineage>
        <taxon>Eukaryota</taxon>
        <taxon>Fungi</taxon>
        <taxon>Dikarya</taxon>
        <taxon>Ascomycota</taxon>
        <taxon>Saccharomycotina</taxon>
        <taxon>Saccharomycetes</taxon>
        <taxon>Saccharomycodales</taxon>
        <taxon>Saccharomycodaceae</taxon>
        <taxon>Hanseniaspora</taxon>
    </lineage>
</organism>
<evidence type="ECO:0000259" key="1">
    <source>
        <dbReference type="Pfam" id="PF07393"/>
    </source>
</evidence>
<evidence type="ECO:0000313" key="2">
    <source>
        <dbReference type="EMBL" id="OBA28681.1"/>
    </source>
</evidence>
<dbReference type="PANTHER" id="PTHR12100:SF1">
    <property type="entry name" value="RECYCLIN-1"/>
    <property type="match status" value="1"/>
</dbReference>
<dbReference type="EMBL" id="LXPE01000002">
    <property type="protein sequence ID" value="OBA28681.1"/>
    <property type="molecule type" value="Genomic_DNA"/>
</dbReference>
<dbReference type="Pfam" id="PF07393">
    <property type="entry name" value="Sec10_HB"/>
    <property type="match status" value="1"/>
</dbReference>
<comment type="caution">
    <text evidence="2">The sequence shown here is derived from an EMBL/GenBank/DDBJ whole genome shotgun (WGS) entry which is preliminary data.</text>
</comment>
<dbReference type="AlphaFoldDB" id="A0A1B7TIV5"/>
<gene>
    <name evidence="2" type="ORF">HANVADRAFT_21027</name>
</gene>
<reference evidence="3" key="1">
    <citation type="journal article" date="2016" name="Proc. Natl. Acad. Sci. U.S.A.">
        <title>Comparative genomics of biotechnologically important yeasts.</title>
        <authorList>
            <person name="Riley R."/>
            <person name="Haridas S."/>
            <person name="Wolfe K.H."/>
            <person name="Lopes M.R."/>
            <person name="Hittinger C.T."/>
            <person name="Goeker M."/>
            <person name="Salamov A.A."/>
            <person name="Wisecaver J.H."/>
            <person name="Long T.M."/>
            <person name="Calvey C.H."/>
            <person name="Aerts A.L."/>
            <person name="Barry K.W."/>
            <person name="Choi C."/>
            <person name="Clum A."/>
            <person name="Coughlan A.Y."/>
            <person name="Deshpande S."/>
            <person name="Douglass A.P."/>
            <person name="Hanson S.J."/>
            <person name="Klenk H.-P."/>
            <person name="LaButti K.M."/>
            <person name="Lapidus A."/>
            <person name="Lindquist E.A."/>
            <person name="Lipzen A.M."/>
            <person name="Meier-Kolthoff J.P."/>
            <person name="Ohm R.A."/>
            <person name="Otillar R.P."/>
            <person name="Pangilinan J.L."/>
            <person name="Peng Y."/>
            <person name="Rokas A."/>
            <person name="Rosa C.A."/>
            <person name="Scheuner C."/>
            <person name="Sibirny A.A."/>
            <person name="Slot J.C."/>
            <person name="Stielow J.B."/>
            <person name="Sun H."/>
            <person name="Kurtzman C.P."/>
            <person name="Blackwell M."/>
            <person name="Grigoriev I.V."/>
            <person name="Jeffries T.W."/>
        </authorList>
    </citation>
    <scope>NUCLEOTIDE SEQUENCE [LARGE SCALE GENOMIC DNA]</scope>
    <source>
        <strain evidence="3">NRRL Y-1626</strain>
    </source>
</reference>
<feature type="domain" description="Exocyst complex component Sec10-like alpha-helical bundle" evidence="1">
    <location>
        <begin position="5"/>
        <end position="251"/>
    </location>
</feature>
<keyword evidence="3" id="KW-1185">Reference proteome</keyword>
<accession>A0A1B7TIV5</accession>
<dbReference type="InterPro" id="IPR009976">
    <property type="entry name" value="Sec10-like"/>
</dbReference>
<dbReference type="GO" id="GO:0006893">
    <property type="term" value="P:Golgi to plasma membrane transport"/>
    <property type="evidence" value="ECO:0007669"/>
    <property type="project" value="TreeGrafter"/>
</dbReference>